<reference evidence="3" key="1">
    <citation type="journal article" date="2023" name="G3 (Bethesda)">
        <title>A reference genome for the long-term kleptoplast-retaining sea slug Elysia crispata morphotype clarki.</title>
        <authorList>
            <person name="Eastman K.E."/>
            <person name="Pendleton A.L."/>
            <person name="Shaikh M.A."/>
            <person name="Suttiyut T."/>
            <person name="Ogas R."/>
            <person name="Tomko P."/>
            <person name="Gavelis G."/>
            <person name="Widhalm J.R."/>
            <person name="Wisecaver J.H."/>
        </authorList>
    </citation>
    <scope>NUCLEOTIDE SEQUENCE</scope>
    <source>
        <strain evidence="3">ECLA1</strain>
    </source>
</reference>
<proteinExistence type="predicted"/>
<evidence type="ECO:0000256" key="1">
    <source>
        <dbReference type="SAM" id="MobiDB-lite"/>
    </source>
</evidence>
<sequence length="180" mass="20985">MSRSGDNMNYEGEEVTIPEKFTFFCDMSMQEFSFGVGAIGVNGLCLGMMLNIPTLTLHNLMYKVAPKGLLQPDTTDQERVWVARVVIDHWYKSTADWPAKKRFRMLYDAFKMLKERQIAEEIKKRFEADEPMTLEMFYTFDLGRLGPYVPPMVEVDQEQEAESYMEEEEEEENAGDEEED</sequence>
<accession>A0AAE1A314</accession>
<evidence type="ECO:0000313" key="4">
    <source>
        <dbReference type="Proteomes" id="UP001283361"/>
    </source>
</evidence>
<dbReference type="EMBL" id="JAWDGP010002742">
    <property type="protein sequence ID" value="KAK3780334.1"/>
    <property type="molecule type" value="Genomic_DNA"/>
</dbReference>
<keyword evidence="4" id="KW-1185">Reference proteome</keyword>
<dbReference type="AlphaFoldDB" id="A0AAE1A314"/>
<gene>
    <name evidence="3" type="ORF">RRG08_010774</name>
</gene>
<feature type="transmembrane region" description="Helical" evidence="2">
    <location>
        <begin position="32"/>
        <end position="52"/>
    </location>
</feature>
<dbReference type="Proteomes" id="UP001283361">
    <property type="component" value="Unassembled WGS sequence"/>
</dbReference>
<organism evidence="3 4">
    <name type="scientific">Elysia crispata</name>
    <name type="common">lettuce slug</name>
    <dbReference type="NCBI Taxonomy" id="231223"/>
    <lineage>
        <taxon>Eukaryota</taxon>
        <taxon>Metazoa</taxon>
        <taxon>Spiralia</taxon>
        <taxon>Lophotrochozoa</taxon>
        <taxon>Mollusca</taxon>
        <taxon>Gastropoda</taxon>
        <taxon>Heterobranchia</taxon>
        <taxon>Euthyneura</taxon>
        <taxon>Panpulmonata</taxon>
        <taxon>Sacoglossa</taxon>
        <taxon>Placobranchoidea</taxon>
        <taxon>Plakobranchidae</taxon>
        <taxon>Elysia</taxon>
    </lineage>
</organism>
<feature type="region of interest" description="Disordered" evidence="1">
    <location>
        <begin position="155"/>
        <end position="180"/>
    </location>
</feature>
<evidence type="ECO:0000256" key="2">
    <source>
        <dbReference type="SAM" id="Phobius"/>
    </source>
</evidence>
<evidence type="ECO:0000313" key="3">
    <source>
        <dbReference type="EMBL" id="KAK3780334.1"/>
    </source>
</evidence>
<comment type="caution">
    <text evidence="3">The sequence shown here is derived from an EMBL/GenBank/DDBJ whole genome shotgun (WGS) entry which is preliminary data.</text>
</comment>
<keyword evidence="2" id="KW-0812">Transmembrane</keyword>
<name>A0AAE1A314_9GAST</name>
<keyword evidence="2" id="KW-1133">Transmembrane helix</keyword>
<keyword evidence="2" id="KW-0472">Membrane</keyword>
<protein>
    <submittedName>
        <fullName evidence="3">Uncharacterized protein</fullName>
    </submittedName>
</protein>